<name>A0ABN7W8Q7_GIGMA</name>
<sequence>GEHSQMKIVQFNFLSNKGIQFTKFLSSSIEGNLDSLMISVPADPEECLEPVHDIKPSKQQKMDELSTLINIIDLPESQYNEDNDIIDSNKNKILKPDNHPNSYNSPKILVYSELQSPLKNSAKANLPPYINTTKKIQHLVEK</sequence>
<comment type="caution">
    <text evidence="1">The sequence shown here is derived from an EMBL/GenBank/DDBJ whole genome shotgun (WGS) entry which is preliminary data.</text>
</comment>
<reference evidence="1 2" key="1">
    <citation type="submission" date="2021-06" db="EMBL/GenBank/DDBJ databases">
        <authorList>
            <person name="Kallberg Y."/>
            <person name="Tangrot J."/>
            <person name="Rosling A."/>
        </authorList>
    </citation>
    <scope>NUCLEOTIDE SEQUENCE [LARGE SCALE GENOMIC DNA]</scope>
    <source>
        <strain evidence="1 2">120-4 pot B 10/14</strain>
    </source>
</reference>
<feature type="non-terminal residue" evidence="1">
    <location>
        <position position="1"/>
    </location>
</feature>
<dbReference type="EMBL" id="CAJVQB010033060">
    <property type="protein sequence ID" value="CAG8819203.1"/>
    <property type="molecule type" value="Genomic_DNA"/>
</dbReference>
<organism evidence="1 2">
    <name type="scientific">Gigaspora margarita</name>
    <dbReference type="NCBI Taxonomy" id="4874"/>
    <lineage>
        <taxon>Eukaryota</taxon>
        <taxon>Fungi</taxon>
        <taxon>Fungi incertae sedis</taxon>
        <taxon>Mucoromycota</taxon>
        <taxon>Glomeromycotina</taxon>
        <taxon>Glomeromycetes</taxon>
        <taxon>Diversisporales</taxon>
        <taxon>Gigasporaceae</taxon>
        <taxon>Gigaspora</taxon>
    </lineage>
</organism>
<evidence type="ECO:0000313" key="2">
    <source>
        <dbReference type="Proteomes" id="UP000789901"/>
    </source>
</evidence>
<feature type="non-terminal residue" evidence="1">
    <location>
        <position position="142"/>
    </location>
</feature>
<evidence type="ECO:0000313" key="1">
    <source>
        <dbReference type="EMBL" id="CAG8819203.1"/>
    </source>
</evidence>
<dbReference type="Proteomes" id="UP000789901">
    <property type="component" value="Unassembled WGS sequence"/>
</dbReference>
<accession>A0ABN7W8Q7</accession>
<gene>
    <name evidence="1" type="ORF">GMARGA_LOCUS27245</name>
</gene>
<keyword evidence="2" id="KW-1185">Reference proteome</keyword>
<protein>
    <submittedName>
        <fullName evidence="1">30266_t:CDS:1</fullName>
    </submittedName>
</protein>
<proteinExistence type="predicted"/>